<proteinExistence type="predicted"/>
<accession>A0A1X7TTJ3</accession>
<dbReference type="AlphaFoldDB" id="A0A1X7TTJ3"/>
<sequence>MCAQNSLSKKMSKKRYQQNPGPHKQNSLKRFYENRDAILIATKDTFMRFKFSDKMEKLKINLNKKNKRSLSKNYYDSNDGQILYKLRSNYSLPAPNSKAKKYYCTKLIEALYYSPEIVDLLPSSMKGVDFENTSYDSKCNAASSTLLESVLKDRSHMQAYSYLQQIALRN</sequence>
<evidence type="ECO:0000313" key="2">
    <source>
        <dbReference type="EnsemblMetazoa" id="Aqu2.1.18343_001"/>
    </source>
</evidence>
<dbReference type="EnsemblMetazoa" id="Aqu2.1.18343_001">
    <property type="protein sequence ID" value="Aqu2.1.18343_001"/>
    <property type="gene ID" value="Aqu2.1.18343"/>
</dbReference>
<evidence type="ECO:0000256" key="1">
    <source>
        <dbReference type="SAM" id="MobiDB-lite"/>
    </source>
</evidence>
<protein>
    <submittedName>
        <fullName evidence="2">Uncharacterized protein</fullName>
    </submittedName>
</protein>
<reference evidence="2" key="1">
    <citation type="submission" date="2017-05" db="UniProtKB">
        <authorList>
            <consortium name="EnsemblMetazoa"/>
        </authorList>
    </citation>
    <scope>IDENTIFICATION</scope>
</reference>
<feature type="region of interest" description="Disordered" evidence="1">
    <location>
        <begin position="1"/>
        <end position="27"/>
    </location>
</feature>
<organism evidence="2">
    <name type="scientific">Amphimedon queenslandica</name>
    <name type="common">Sponge</name>
    <dbReference type="NCBI Taxonomy" id="400682"/>
    <lineage>
        <taxon>Eukaryota</taxon>
        <taxon>Metazoa</taxon>
        <taxon>Porifera</taxon>
        <taxon>Demospongiae</taxon>
        <taxon>Heteroscleromorpha</taxon>
        <taxon>Haplosclerida</taxon>
        <taxon>Niphatidae</taxon>
        <taxon>Amphimedon</taxon>
    </lineage>
</organism>
<name>A0A1X7TTJ3_AMPQE</name>
<dbReference type="InParanoid" id="A0A1X7TTJ3"/>